<keyword evidence="5" id="KW-1185">Reference proteome</keyword>
<feature type="domain" description="Pyrroline-5-carboxylate reductase catalytic N-terminal" evidence="3">
    <location>
        <begin position="27"/>
        <end position="118"/>
    </location>
</feature>
<sequence>MSERTSTEAGPRQPARTTGRTEGSTMKIGIIGAGNIGGNLTRRLTALGHDVSVANSRGPESLGALAEETGATPVAAAEAARGAEVVVVTVPLKNVPDLPSGLFDGAADGFVVIDTGNYYPRERDGRIAAIEDEGLTESRWTERQIGHPVVKAFNGTYAQDILERPLPAGDPARLALPVAGDDAAAKERVRRLIDELGFDTVDAGGIDESWRQQPDTPVYGLREGVDAVTKALAEASPERPAGFRG</sequence>
<dbReference type="PANTHER" id="PTHR14239">
    <property type="entry name" value="DUDULIN-RELATED"/>
    <property type="match status" value="1"/>
</dbReference>
<keyword evidence="1" id="KW-0560">Oxidoreductase</keyword>
<comment type="caution">
    <text evidence="4">The sequence shown here is derived from an EMBL/GenBank/DDBJ whole genome shotgun (WGS) entry which is preliminary data.</text>
</comment>
<dbReference type="Pfam" id="PF03807">
    <property type="entry name" value="F420_oxidored"/>
    <property type="match status" value="1"/>
</dbReference>
<dbReference type="InterPro" id="IPR028939">
    <property type="entry name" value="P5C_Rdtase_cat_N"/>
</dbReference>
<feature type="region of interest" description="Disordered" evidence="2">
    <location>
        <begin position="1"/>
        <end position="24"/>
    </location>
</feature>
<dbReference type="RefSeq" id="WP_386250862.1">
    <property type="nucleotide sequence ID" value="NZ_JBHTRV010000008.1"/>
</dbReference>
<reference evidence="4 5" key="1">
    <citation type="submission" date="2024-09" db="EMBL/GenBank/DDBJ databases">
        <title>The Natural Products Discovery Center: Release of the First 8490 Sequenced Strains for Exploring Actinobacteria Biosynthetic Diversity.</title>
        <authorList>
            <person name="Kalkreuter E."/>
            <person name="Kautsar S.A."/>
            <person name="Yang D."/>
            <person name="Bader C.D."/>
            <person name="Teijaro C.N."/>
            <person name="Fluegel L."/>
            <person name="Davis C.M."/>
            <person name="Simpson J.R."/>
            <person name="Lauterbach L."/>
            <person name="Steele A.D."/>
            <person name="Gui C."/>
            <person name="Meng S."/>
            <person name="Li G."/>
            <person name="Viehrig K."/>
            <person name="Ye F."/>
            <person name="Su P."/>
            <person name="Kiefer A.F."/>
            <person name="Nichols A."/>
            <person name="Cepeda A.J."/>
            <person name="Yan W."/>
            <person name="Fan B."/>
            <person name="Jiang Y."/>
            <person name="Adhikari A."/>
            <person name="Zheng C.-J."/>
            <person name="Schuster L."/>
            <person name="Cowan T.M."/>
            <person name="Smanski M.J."/>
            <person name="Chevrette M.G."/>
            <person name="De Carvalho L.P.S."/>
            <person name="Shen B."/>
        </authorList>
    </citation>
    <scope>NUCLEOTIDE SEQUENCE [LARGE SCALE GENOMIC DNA]</scope>
    <source>
        <strain evidence="4 5">NPDC056472</strain>
    </source>
</reference>
<dbReference type="PANTHER" id="PTHR14239:SF10">
    <property type="entry name" value="REDUCTASE"/>
    <property type="match status" value="1"/>
</dbReference>
<evidence type="ECO:0000256" key="2">
    <source>
        <dbReference type="SAM" id="MobiDB-lite"/>
    </source>
</evidence>
<protein>
    <submittedName>
        <fullName evidence="4">NADPH-dependent F420 reductase</fullName>
    </submittedName>
</protein>
<feature type="compositionally biased region" description="Polar residues" evidence="2">
    <location>
        <begin position="15"/>
        <end position="24"/>
    </location>
</feature>
<dbReference type="EMBL" id="JBHTRV010000008">
    <property type="protein sequence ID" value="MFE5980618.1"/>
    <property type="molecule type" value="Genomic_DNA"/>
</dbReference>
<name>A0ABW6ISM0_STRWE</name>
<dbReference type="Proteomes" id="UP001600424">
    <property type="component" value="Unassembled WGS sequence"/>
</dbReference>
<organism evidence="4 5">
    <name type="scientific">Streptomyces wedmorensis</name>
    <dbReference type="NCBI Taxonomy" id="43759"/>
    <lineage>
        <taxon>Bacteria</taxon>
        <taxon>Bacillati</taxon>
        <taxon>Actinomycetota</taxon>
        <taxon>Actinomycetes</taxon>
        <taxon>Kitasatosporales</taxon>
        <taxon>Streptomycetaceae</taxon>
        <taxon>Streptomyces</taxon>
    </lineage>
</organism>
<proteinExistence type="predicted"/>
<dbReference type="SUPFAM" id="SSF51735">
    <property type="entry name" value="NAD(P)-binding Rossmann-fold domains"/>
    <property type="match status" value="1"/>
</dbReference>
<gene>
    <name evidence="4" type="ORF">ACFQ63_13005</name>
</gene>
<evidence type="ECO:0000259" key="3">
    <source>
        <dbReference type="Pfam" id="PF03807"/>
    </source>
</evidence>
<dbReference type="Gene3D" id="3.40.50.720">
    <property type="entry name" value="NAD(P)-binding Rossmann-like Domain"/>
    <property type="match status" value="1"/>
</dbReference>
<evidence type="ECO:0000313" key="4">
    <source>
        <dbReference type="EMBL" id="MFE5980618.1"/>
    </source>
</evidence>
<evidence type="ECO:0000256" key="1">
    <source>
        <dbReference type="ARBA" id="ARBA00023002"/>
    </source>
</evidence>
<dbReference type="InterPro" id="IPR051267">
    <property type="entry name" value="STEAP_metalloreductase"/>
</dbReference>
<dbReference type="InterPro" id="IPR036291">
    <property type="entry name" value="NAD(P)-bd_dom_sf"/>
</dbReference>
<evidence type="ECO:0000313" key="5">
    <source>
        <dbReference type="Proteomes" id="UP001600424"/>
    </source>
</evidence>
<accession>A0ABW6ISM0</accession>